<comment type="caution">
    <text evidence="2">The sequence shown here is derived from an EMBL/GenBank/DDBJ whole genome shotgun (WGS) entry which is preliminary data.</text>
</comment>
<feature type="compositionally biased region" description="Basic and acidic residues" evidence="1">
    <location>
        <begin position="60"/>
        <end position="82"/>
    </location>
</feature>
<dbReference type="EMBL" id="JAACXV010000003">
    <property type="protein sequence ID" value="KAF7287717.1"/>
    <property type="molecule type" value="Genomic_DNA"/>
</dbReference>
<keyword evidence="3" id="KW-1185">Reference proteome</keyword>
<evidence type="ECO:0000313" key="2">
    <source>
        <dbReference type="EMBL" id="KAF7287717.1"/>
    </source>
</evidence>
<name>A0A834IVD8_RHYFE</name>
<feature type="region of interest" description="Disordered" evidence="1">
    <location>
        <begin position="45"/>
        <end position="126"/>
    </location>
</feature>
<reference evidence="2" key="1">
    <citation type="submission" date="2020-08" db="EMBL/GenBank/DDBJ databases">
        <title>Genome sequencing and assembly of the red palm weevil Rhynchophorus ferrugineus.</title>
        <authorList>
            <person name="Dias G.B."/>
            <person name="Bergman C.M."/>
            <person name="Manee M."/>
        </authorList>
    </citation>
    <scope>NUCLEOTIDE SEQUENCE</scope>
    <source>
        <strain evidence="2">AA-2017</strain>
        <tissue evidence="2">Whole larva</tissue>
    </source>
</reference>
<organism evidence="2 3">
    <name type="scientific">Rhynchophorus ferrugineus</name>
    <name type="common">Red palm weevil</name>
    <name type="synonym">Curculio ferrugineus</name>
    <dbReference type="NCBI Taxonomy" id="354439"/>
    <lineage>
        <taxon>Eukaryota</taxon>
        <taxon>Metazoa</taxon>
        <taxon>Ecdysozoa</taxon>
        <taxon>Arthropoda</taxon>
        <taxon>Hexapoda</taxon>
        <taxon>Insecta</taxon>
        <taxon>Pterygota</taxon>
        <taxon>Neoptera</taxon>
        <taxon>Endopterygota</taxon>
        <taxon>Coleoptera</taxon>
        <taxon>Polyphaga</taxon>
        <taxon>Cucujiformia</taxon>
        <taxon>Curculionidae</taxon>
        <taxon>Dryophthorinae</taxon>
        <taxon>Rhynchophorus</taxon>
    </lineage>
</organism>
<evidence type="ECO:0000313" key="3">
    <source>
        <dbReference type="Proteomes" id="UP000625711"/>
    </source>
</evidence>
<proteinExistence type="predicted"/>
<feature type="compositionally biased region" description="Low complexity" evidence="1">
    <location>
        <begin position="83"/>
        <end position="107"/>
    </location>
</feature>
<evidence type="ECO:0000256" key="1">
    <source>
        <dbReference type="SAM" id="MobiDB-lite"/>
    </source>
</evidence>
<protein>
    <submittedName>
        <fullName evidence="2">Uncharacterized protein</fullName>
    </submittedName>
</protein>
<sequence>MKKHTSRGHLATTPNLITKIRGPILPVQNPITLQTQTLTRGVNHQTIPITSRPSHTSSSNKKDDSYTRDKGSGSSSYKDKGSGDLTASSSRTSRFSLVSSKKSNNSRSRSRNRSGSKSSTDNICDPLKISESFGNHLHLIYSKNQDDNIAENIPEVERDDATLDCPITFE</sequence>
<gene>
    <name evidence="2" type="ORF">GWI33_003357</name>
</gene>
<accession>A0A834IVD8</accession>
<feature type="compositionally biased region" description="Polar residues" evidence="1">
    <location>
        <begin position="45"/>
        <end position="59"/>
    </location>
</feature>
<dbReference type="Proteomes" id="UP000625711">
    <property type="component" value="Unassembled WGS sequence"/>
</dbReference>
<dbReference type="AlphaFoldDB" id="A0A834IVD8"/>